<comment type="caution">
    <text evidence="2">The sequence shown here is derived from an EMBL/GenBank/DDBJ whole genome shotgun (WGS) entry which is preliminary data.</text>
</comment>
<dbReference type="InterPro" id="IPR044668">
    <property type="entry name" value="PuuD-like"/>
</dbReference>
<protein>
    <submittedName>
        <fullName evidence="2">Putative glutamine amidotransferase</fullName>
    </submittedName>
</protein>
<evidence type="ECO:0000259" key="1">
    <source>
        <dbReference type="Pfam" id="PF00117"/>
    </source>
</evidence>
<accession>A0A840UGE8</accession>
<feature type="domain" description="Glutamine amidotransferase" evidence="1">
    <location>
        <begin position="54"/>
        <end position="184"/>
    </location>
</feature>
<dbReference type="Gene3D" id="3.40.50.880">
    <property type="match status" value="1"/>
</dbReference>
<keyword evidence="2" id="KW-0315">Glutamine amidotransferase</keyword>
<dbReference type="AlphaFoldDB" id="A0A840UGE8"/>
<dbReference type="PANTHER" id="PTHR43235">
    <property type="entry name" value="GLUTAMINE AMIDOTRANSFERASE PB2B2.05-RELATED"/>
    <property type="match status" value="1"/>
</dbReference>
<keyword evidence="2" id="KW-0808">Transferase</keyword>
<dbReference type="PROSITE" id="PS51273">
    <property type="entry name" value="GATASE_TYPE_1"/>
    <property type="match status" value="1"/>
</dbReference>
<dbReference type="InterPro" id="IPR029062">
    <property type="entry name" value="Class_I_gatase-like"/>
</dbReference>
<dbReference type="GO" id="GO:0033969">
    <property type="term" value="F:gamma-glutamyl-gamma-aminobutyrate hydrolase activity"/>
    <property type="evidence" value="ECO:0007669"/>
    <property type="project" value="TreeGrafter"/>
</dbReference>
<dbReference type="PANTHER" id="PTHR43235:SF1">
    <property type="entry name" value="GLUTAMINE AMIDOTRANSFERASE PB2B2.05-RELATED"/>
    <property type="match status" value="1"/>
</dbReference>
<organism evidence="2 3">
    <name type="scientific">Marinobacter oulmenensis</name>
    <dbReference type="NCBI Taxonomy" id="643747"/>
    <lineage>
        <taxon>Bacteria</taxon>
        <taxon>Pseudomonadati</taxon>
        <taxon>Pseudomonadota</taxon>
        <taxon>Gammaproteobacteria</taxon>
        <taxon>Pseudomonadales</taxon>
        <taxon>Marinobacteraceae</taxon>
        <taxon>Marinobacter</taxon>
    </lineage>
</organism>
<gene>
    <name evidence="2" type="ORF">HNR38_003067</name>
</gene>
<keyword evidence="3" id="KW-1185">Reference proteome</keyword>
<dbReference type="GO" id="GO:0016740">
    <property type="term" value="F:transferase activity"/>
    <property type="evidence" value="ECO:0007669"/>
    <property type="project" value="UniProtKB-KW"/>
</dbReference>
<reference evidence="2 3" key="1">
    <citation type="submission" date="2020-08" db="EMBL/GenBank/DDBJ databases">
        <title>Genomic Encyclopedia of Type Strains, Phase IV (KMG-IV): sequencing the most valuable type-strain genomes for metagenomic binning, comparative biology and taxonomic classification.</title>
        <authorList>
            <person name="Goeker M."/>
        </authorList>
    </citation>
    <scope>NUCLEOTIDE SEQUENCE [LARGE SCALE GENOMIC DNA]</scope>
    <source>
        <strain evidence="2 3">DSM 22359</strain>
    </source>
</reference>
<name>A0A840UGE8_9GAMM</name>
<dbReference type="InterPro" id="IPR017926">
    <property type="entry name" value="GATASE"/>
</dbReference>
<dbReference type="GO" id="GO:0006598">
    <property type="term" value="P:polyamine catabolic process"/>
    <property type="evidence" value="ECO:0007669"/>
    <property type="project" value="TreeGrafter"/>
</dbReference>
<sequence>MKPLAVSQRVDVVTARGERRDALDQRLVAFLRRAGFQPFPVPNGLANCQFDALSEWLNAITPAGIVLSGGNDIGDCPERDDTERTLCLYAERRRLPVLGICRGMQFLGVLRGGTLVPVEGHVATRHRVSGPYSGEVNSYHNLGFVTLPEEFHMLARADDGLIEAIRHKEMPWEGWMWHPEREPEFRQEDLARIQALLNQQDVRQS</sequence>
<evidence type="ECO:0000313" key="2">
    <source>
        <dbReference type="EMBL" id="MBB5322560.1"/>
    </source>
</evidence>
<dbReference type="Pfam" id="PF00117">
    <property type="entry name" value="GATase"/>
    <property type="match status" value="1"/>
</dbReference>
<proteinExistence type="predicted"/>
<dbReference type="SUPFAM" id="SSF52317">
    <property type="entry name" value="Class I glutamine amidotransferase-like"/>
    <property type="match status" value="1"/>
</dbReference>
<dbReference type="Proteomes" id="UP000591735">
    <property type="component" value="Unassembled WGS sequence"/>
</dbReference>
<dbReference type="RefSeq" id="WP_183705876.1">
    <property type="nucleotide sequence ID" value="NZ_JACHFE010000009.1"/>
</dbReference>
<dbReference type="EMBL" id="JACHFE010000009">
    <property type="protein sequence ID" value="MBB5322560.1"/>
    <property type="molecule type" value="Genomic_DNA"/>
</dbReference>
<evidence type="ECO:0000313" key="3">
    <source>
        <dbReference type="Proteomes" id="UP000591735"/>
    </source>
</evidence>
<dbReference type="GO" id="GO:0005829">
    <property type="term" value="C:cytosol"/>
    <property type="evidence" value="ECO:0007669"/>
    <property type="project" value="TreeGrafter"/>
</dbReference>